<dbReference type="PANTHER" id="PTHR30353">
    <property type="entry name" value="INNER MEMBRANE PROTEIN DEDA-RELATED"/>
    <property type="match status" value="1"/>
</dbReference>
<keyword evidence="4 7" id="KW-0812">Transmembrane</keyword>
<feature type="transmembrane region" description="Helical" evidence="7">
    <location>
        <begin position="188"/>
        <end position="211"/>
    </location>
</feature>
<comment type="similarity">
    <text evidence="2 7">Belongs to the DedA family.</text>
</comment>
<evidence type="ECO:0000256" key="2">
    <source>
        <dbReference type="ARBA" id="ARBA00010792"/>
    </source>
</evidence>
<evidence type="ECO:0000259" key="8">
    <source>
        <dbReference type="Pfam" id="PF09335"/>
    </source>
</evidence>
<feature type="transmembrane region" description="Helical" evidence="7">
    <location>
        <begin position="47"/>
        <end position="76"/>
    </location>
</feature>
<dbReference type="OrthoDB" id="9780918at2"/>
<keyword evidence="3 7" id="KW-1003">Cell membrane</keyword>
<dbReference type="InterPro" id="IPR032816">
    <property type="entry name" value="VTT_dom"/>
</dbReference>
<evidence type="ECO:0000256" key="4">
    <source>
        <dbReference type="ARBA" id="ARBA00022692"/>
    </source>
</evidence>
<keyword evidence="6 7" id="KW-0472">Membrane</keyword>
<dbReference type="InterPro" id="IPR032818">
    <property type="entry name" value="DedA-like"/>
</dbReference>
<dbReference type="GO" id="GO:0005886">
    <property type="term" value="C:plasma membrane"/>
    <property type="evidence" value="ECO:0007669"/>
    <property type="project" value="UniProtKB-SubCell"/>
</dbReference>
<reference evidence="9 10" key="1">
    <citation type="submission" date="2017-01" db="EMBL/GenBank/DDBJ databases">
        <title>Draft sequence of Acidihalobacter ferrooxidans strain DSM 14175 (strain V8).</title>
        <authorList>
            <person name="Khaleque H.N."/>
            <person name="Ramsay J.P."/>
            <person name="Murphy R.J.T."/>
            <person name="Kaksonen A.H."/>
            <person name="Boxall N.J."/>
            <person name="Watkin E.L.J."/>
        </authorList>
    </citation>
    <scope>NUCLEOTIDE SEQUENCE [LARGE SCALE GENOMIC DNA]</scope>
    <source>
        <strain evidence="9 10">V8</strain>
    </source>
</reference>
<evidence type="ECO:0000313" key="10">
    <source>
        <dbReference type="Proteomes" id="UP000243807"/>
    </source>
</evidence>
<evidence type="ECO:0000313" key="9">
    <source>
        <dbReference type="EMBL" id="APZ42687.1"/>
    </source>
</evidence>
<evidence type="ECO:0000256" key="3">
    <source>
        <dbReference type="ARBA" id="ARBA00022475"/>
    </source>
</evidence>
<dbReference type="Pfam" id="PF09335">
    <property type="entry name" value="VTT_dom"/>
    <property type="match status" value="1"/>
</dbReference>
<comment type="subcellular location">
    <subcellularLocation>
        <location evidence="1 7">Cell membrane</location>
        <topology evidence="1 7">Multi-pass membrane protein</topology>
    </subcellularLocation>
</comment>
<protein>
    <recommendedName>
        <fullName evidence="8">VTT domain-containing protein</fullName>
    </recommendedName>
</protein>
<accession>A0A1P8UFR8</accession>
<dbReference type="STRING" id="1765967.BW247_05890"/>
<feature type="transmembrane region" description="Helical" evidence="7">
    <location>
        <begin position="231"/>
        <end position="250"/>
    </location>
</feature>
<dbReference type="RefSeq" id="WP_076836338.1">
    <property type="nucleotide sequence ID" value="NZ_CP019434.1"/>
</dbReference>
<feature type="transmembrane region" description="Helical" evidence="7">
    <location>
        <begin position="21"/>
        <end position="41"/>
    </location>
</feature>
<name>A0A1P8UFR8_9GAMM</name>
<dbReference type="KEGG" id="afy:BW247_05890"/>
<evidence type="ECO:0000256" key="5">
    <source>
        <dbReference type="ARBA" id="ARBA00022989"/>
    </source>
</evidence>
<dbReference type="PANTHER" id="PTHR30353:SF15">
    <property type="entry name" value="INNER MEMBRANE PROTEIN YABI"/>
    <property type="match status" value="1"/>
</dbReference>
<evidence type="ECO:0000256" key="1">
    <source>
        <dbReference type="ARBA" id="ARBA00004651"/>
    </source>
</evidence>
<evidence type="ECO:0000256" key="6">
    <source>
        <dbReference type="ARBA" id="ARBA00023136"/>
    </source>
</evidence>
<keyword evidence="10" id="KW-1185">Reference proteome</keyword>
<dbReference type="AlphaFoldDB" id="A0A1P8UFR8"/>
<sequence>MSFADFSSIDNLLKLLQDHQHLAYVVLFFGAFFETVIPFSLVVFGEVFFLTGALLAGMGVLNIVGVIAVLYIGGILGDNASYWMGRHYGEGLFERLQHWPLVGRLVHRENYDKGIEFFRRRGALAVFIARLSGPLSWITPAMAGIFRLDYVTFLRFNTPAVIIGISEFVIIGYFFGRHLDTILGWMHNYAPAFAVVVAGLIALILIVRRYFNWRAEIDRTRAEVVDFVSRHFGLSLIIIGLVIIGVFYIINAN</sequence>
<proteinExistence type="inferred from homology"/>
<organism evidence="9 10">
    <name type="scientific">Acidihalobacter ferrooxydans</name>
    <dbReference type="NCBI Taxonomy" id="1765967"/>
    <lineage>
        <taxon>Bacteria</taxon>
        <taxon>Pseudomonadati</taxon>
        <taxon>Pseudomonadota</taxon>
        <taxon>Gammaproteobacteria</taxon>
        <taxon>Chromatiales</taxon>
        <taxon>Ectothiorhodospiraceae</taxon>
        <taxon>Acidihalobacter</taxon>
    </lineage>
</organism>
<dbReference type="EMBL" id="CP019434">
    <property type="protein sequence ID" value="APZ42687.1"/>
    <property type="molecule type" value="Genomic_DNA"/>
</dbReference>
<keyword evidence="5 7" id="KW-1133">Transmembrane helix</keyword>
<dbReference type="Proteomes" id="UP000243807">
    <property type="component" value="Chromosome"/>
</dbReference>
<feature type="domain" description="VTT" evidence="8">
    <location>
        <begin position="54"/>
        <end position="173"/>
    </location>
</feature>
<evidence type="ECO:0000256" key="7">
    <source>
        <dbReference type="RuleBase" id="RU367016"/>
    </source>
</evidence>
<feature type="transmembrane region" description="Helical" evidence="7">
    <location>
        <begin position="123"/>
        <end position="146"/>
    </location>
</feature>
<gene>
    <name evidence="9" type="ORF">BW247_05890</name>
</gene>
<feature type="transmembrane region" description="Helical" evidence="7">
    <location>
        <begin position="158"/>
        <end position="176"/>
    </location>
</feature>